<gene>
    <name evidence="2" type="ORF">AVDCRST_MAG89-4331</name>
</gene>
<dbReference type="EMBL" id="CADCTV010000904">
    <property type="protein sequence ID" value="CAA9368395.1"/>
    <property type="molecule type" value="Genomic_DNA"/>
</dbReference>
<dbReference type="AlphaFoldDB" id="A0A6J4MWG2"/>
<organism evidence="2">
    <name type="scientific">uncultured Gemmatimonadota bacterium</name>
    <dbReference type="NCBI Taxonomy" id="203437"/>
    <lineage>
        <taxon>Bacteria</taxon>
        <taxon>Pseudomonadati</taxon>
        <taxon>Gemmatimonadota</taxon>
        <taxon>environmental samples</taxon>
    </lineage>
</organism>
<reference evidence="2" key="1">
    <citation type="submission" date="2020-02" db="EMBL/GenBank/DDBJ databases">
        <authorList>
            <person name="Meier V. D."/>
        </authorList>
    </citation>
    <scope>NUCLEOTIDE SEQUENCE</scope>
    <source>
        <strain evidence="2">AVDCRST_MAG89</strain>
    </source>
</reference>
<evidence type="ECO:0000313" key="2">
    <source>
        <dbReference type="EMBL" id="CAA9368395.1"/>
    </source>
</evidence>
<keyword evidence="2" id="KW-0456">Lyase</keyword>
<sequence length="169" mass="18046">DPPFAPERAAPRRGRARAARLLRLTRVGAPHGREPAVRRRRGPHGARGRRVARAGRGRLARCVPRAPPHRREEGGGGADGPRKSLVQRRAGRDGRGSGADAAGAGGRQPRVRGALRLHLHRVRHGQVGGRDAGPAHGAAVQRSRGGNPRRRRGAAEDHPHPPGKAPLRL</sequence>
<protein>
    <submittedName>
        <fullName evidence="2">2-oxo-4-hydroxy-4-carboxy-5-ureidoimidazoline (OHCU) decarboxylase</fullName>
        <ecNumber evidence="2">4.1.1.97</ecNumber>
    </submittedName>
</protein>
<evidence type="ECO:0000256" key="1">
    <source>
        <dbReference type="SAM" id="MobiDB-lite"/>
    </source>
</evidence>
<feature type="compositionally biased region" description="Basic residues" evidence="1">
    <location>
        <begin position="109"/>
        <end position="124"/>
    </location>
</feature>
<accession>A0A6J4MWG2</accession>
<feature type="non-terminal residue" evidence="2">
    <location>
        <position position="169"/>
    </location>
</feature>
<feature type="region of interest" description="Disordered" evidence="1">
    <location>
        <begin position="24"/>
        <end position="169"/>
    </location>
</feature>
<feature type="compositionally biased region" description="Basic residues" evidence="1">
    <location>
        <begin position="38"/>
        <end position="59"/>
    </location>
</feature>
<dbReference type="GO" id="GO:0051997">
    <property type="term" value="F:2-oxo-4-hydroxy-4-carboxy-5-ureidoimidazoline decarboxylase activity"/>
    <property type="evidence" value="ECO:0007669"/>
    <property type="project" value="UniProtKB-EC"/>
</dbReference>
<name>A0A6J4MWG2_9BACT</name>
<feature type="non-terminal residue" evidence="2">
    <location>
        <position position="1"/>
    </location>
</feature>
<dbReference type="EC" id="4.1.1.97" evidence="2"/>
<proteinExistence type="predicted"/>